<evidence type="ECO:0000256" key="1">
    <source>
        <dbReference type="SAM" id="MobiDB-lite"/>
    </source>
</evidence>
<feature type="region of interest" description="Disordered" evidence="1">
    <location>
        <begin position="345"/>
        <end position="371"/>
    </location>
</feature>
<dbReference type="Proteomes" id="UP000839644">
    <property type="component" value="Unassembled WGS sequence"/>
</dbReference>
<reference evidence="3" key="1">
    <citation type="submission" date="2018-08" db="EMBL/GenBank/DDBJ databases">
        <authorList>
            <person name="Ashton P.M."/>
            <person name="Dallman T."/>
            <person name="Nair S."/>
            <person name="De Pinna E."/>
            <person name="Peters T."/>
            <person name="Grant K."/>
        </authorList>
    </citation>
    <scope>NUCLEOTIDE SEQUENCE [LARGE SCALE GENOMIC DNA]</scope>
    <source>
        <strain evidence="3">43913</strain>
    </source>
</reference>
<sequence>MSPAPASTSTSTSVPNQNLKKPSATSGENVQAQAEDNDAPESSSTPSTPEPDGIKFERSRQIRERIDLVALEGALLHKPGNERGTLQYLLDGERAFTRYMQQGRIIMATPQASQSDRMILGALLVAKQDMVLQGNIELTGSPAFKQRAINLIAEYDLPLKLTNEEQIKMLEAAREKLRSEPPLPDEPTPLGSEASEILVHPGQKNTPSPQASSPVPAGSAQRASTETLPPDILPQKAPSAVPMNASHDEATAGLTGTLLGHGPAPYNFKKGESNSYYARLRTAEGERIVWGTELRSAIADAGLKNNDLVTLQMLGRTAVTVDVRQKDKDGNPLLDADGNVITRKEERERNNWSARQAIDPTVVSTDTRNMTPPGEMLAYSLRAWHDLQAEVVELAKKAEVSLPDWPGLPDALWMEPNGKGILTPDRQPDRPYIPSPSRNAGKALFQAMDAEGQLKLLLVKAHGDFVQGVVLHEDNYRPVLGKLCKNANGGSYMTLNEITTDGLRPLGYGNPINSETGNFNNYVFRLNNEPHRLYAEGVEPEKRTAALQQQLGFVRAPVAPDQLVVNREPRATHRHAPSTPRPGH</sequence>
<feature type="region of interest" description="Disordered" evidence="1">
    <location>
        <begin position="174"/>
        <end position="193"/>
    </location>
</feature>
<dbReference type="Pfam" id="PF18821">
    <property type="entry name" value="LPD7"/>
    <property type="match status" value="1"/>
</dbReference>
<feature type="compositionally biased region" description="Low complexity" evidence="1">
    <location>
        <begin position="1"/>
        <end position="13"/>
    </location>
</feature>
<feature type="compositionally biased region" description="Polar residues" evidence="1">
    <location>
        <begin position="203"/>
        <end position="213"/>
    </location>
</feature>
<feature type="compositionally biased region" description="Low complexity" evidence="1">
    <location>
        <begin position="40"/>
        <end position="51"/>
    </location>
</feature>
<organism evidence="3">
    <name type="scientific">Salmonella enterica subsp. enterica serovar Java</name>
    <dbReference type="NCBI Taxonomy" id="224729"/>
    <lineage>
        <taxon>Bacteria</taxon>
        <taxon>Pseudomonadati</taxon>
        <taxon>Pseudomonadota</taxon>
        <taxon>Gammaproteobacteria</taxon>
        <taxon>Enterobacterales</taxon>
        <taxon>Enterobacteriaceae</taxon>
        <taxon>Salmonella</taxon>
    </lineage>
</organism>
<gene>
    <name evidence="3" type="ORF">AU894_18320</name>
</gene>
<feature type="region of interest" description="Disordered" evidence="1">
    <location>
        <begin position="1"/>
        <end position="56"/>
    </location>
</feature>
<name>A0A3Y9C2C5_SALEB</name>
<feature type="compositionally biased region" description="Polar residues" evidence="1">
    <location>
        <begin position="14"/>
        <end position="34"/>
    </location>
</feature>
<comment type="caution">
    <text evidence="3">The sequence shown here is derived from an EMBL/GenBank/DDBJ whole genome shotgun (WGS) entry which is preliminary data.</text>
</comment>
<feature type="region of interest" description="Disordered" evidence="1">
    <location>
        <begin position="200"/>
        <end position="232"/>
    </location>
</feature>
<feature type="region of interest" description="Disordered" evidence="1">
    <location>
        <begin position="565"/>
        <end position="584"/>
    </location>
</feature>
<dbReference type="EMBL" id="AAAFYZ010000052">
    <property type="protein sequence ID" value="EAB8478141.1"/>
    <property type="molecule type" value="Genomic_DNA"/>
</dbReference>
<dbReference type="InterPro" id="IPR040677">
    <property type="entry name" value="LPD7"/>
</dbReference>
<accession>A0A3Y9C2C5</accession>
<feature type="domain" description="Large polyvalent protein-associated" evidence="2">
    <location>
        <begin position="84"/>
        <end position="173"/>
    </location>
</feature>
<protein>
    <recommendedName>
        <fullName evidence="2">Large polyvalent protein-associated domain-containing protein</fullName>
    </recommendedName>
</protein>
<evidence type="ECO:0000313" key="3">
    <source>
        <dbReference type="EMBL" id="EAB8478141.1"/>
    </source>
</evidence>
<dbReference type="AlphaFoldDB" id="A0A3Y9C2C5"/>
<proteinExistence type="predicted"/>
<evidence type="ECO:0000259" key="2">
    <source>
        <dbReference type="Pfam" id="PF18821"/>
    </source>
</evidence>